<evidence type="ECO:0000313" key="3">
    <source>
        <dbReference type="Proteomes" id="UP000619260"/>
    </source>
</evidence>
<accession>A0A8J3YY28</accession>
<keyword evidence="3" id="KW-1185">Reference proteome</keyword>
<proteinExistence type="predicted"/>
<evidence type="ECO:0000256" key="1">
    <source>
        <dbReference type="SAM" id="MobiDB-lite"/>
    </source>
</evidence>
<protein>
    <submittedName>
        <fullName evidence="2">Uncharacterized protein</fullName>
    </submittedName>
</protein>
<dbReference type="AlphaFoldDB" id="A0A8J3YY28"/>
<evidence type="ECO:0000313" key="2">
    <source>
        <dbReference type="EMBL" id="GIJ51815.1"/>
    </source>
</evidence>
<dbReference type="Proteomes" id="UP000619260">
    <property type="component" value="Unassembled WGS sequence"/>
</dbReference>
<organism evidence="2 3">
    <name type="scientific">Virgisporangium aliadipatigenens</name>
    <dbReference type="NCBI Taxonomy" id="741659"/>
    <lineage>
        <taxon>Bacteria</taxon>
        <taxon>Bacillati</taxon>
        <taxon>Actinomycetota</taxon>
        <taxon>Actinomycetes</taxon>
        <taxon>Micromonosporales</taxon>
        <taxon>Micromonosporaceae</taxon>
        <taxon>Virgisporangium</taxon>
    </lineage>
</organism>
<feature type="compositionally biased region" description="Low complexity" evidence="1">
    <location>
        <begin position="67"/>
        <end position="77"/>
    </location>
</feature>
<sequence length="178" mass="18529">MARSLLRILGTRYGIALMLLVVVVAVVSLARAVNGPSDSSPVTVRPAPSMPIGPSSDELGDDGVATEESPPAASVSPGAAVPEAVAMSFTNAWLKRDLTSAAWLQGIRPFSTANLIDLLREADPASVPATEVRGNLAIKARNAGLTEITVPLSSGSLHLTLLAANGRWLVDAVEWIKQ</sequence>
<gene>
    <name evidence="2" type="ORF">Val02_87010</name>
</gene>
<comment type="caution">
    <text evidence="2">The sequence shown here is derived from an EMBL/GenBank/DDBJ whole genome shotgun (WGS) entry which is preliminary data.</text>
</comment>
<name>A0A8J3YY28_9ACTN</name>
<feature type="region of interest" description="Disordered" evidence="1">
    <location>
        <begin position="34"/>
        <end position="77"/>
    </location>
</feature>
<reference evidence="2" key="1">
    <citation type="submission" date="2021-01" db="EMBL/GenBank/DDBJ databases">
        <title>Whole genome shotgun sequence of Virgisporangium aliadipatigenens NBRC 105644.</title>
        <authorList>
            <person name="Komaki H."/>
            <person name="Tamura T."/>
        </authorList>
    </citation>
    <scope>NUCLEOTIDE SEQUENCE</scope>
    <source>
        <strain evidence="2">NBRC 105644</strain>
    </source>
</reference>
<dbReference type="EMBL" id="BOPF01000055">
    <property type="protein sequence ID" value="GIJ51815.1"/>
    <property type="molecule type" value="Genomic_DNA"/>
</dbReference>